<keyword evidence="1" id="KW-0812">Transmembrane</keyword>
<feature type="transmembrane region" description="Helical" evidence="1">
    <location>
        <begin position="282"/>
        <end position="302"/>
    </location>
</feature>
<dbReference type="InterPro" id="IPR005240">
    <property type="entry name" value="DUF389"/>
</dbReference>
<feature type="transmembrane region" description="Helical" evidence="1">
    <location>
        <begin position="140"/>
        <end position="161"/>
    </location>
</feature>
<reference evidence="2" key="1">
    <citation type="submission" date="2020-05" db="EMBL/GenBank/DDBJ databases">
        <authorList>
            <person name="Chiriac C."/>
            <person name="Salcher M."/>
            <person name="Ghai R."/>
            <person name="Kavagutti S V."/>
        </authorList>
    </citation>
    <scope>NUCLEOTIDE SEQUENCE</scope>
</reference>
<feature type="transmembrane region" description="Helical" evidence="1">
    <location>
        <begin position="173"/>
        <end position="194"/>
    </location>
</feature>
<organism evidence="2">
    <name type="scientific">freshwater metagenome</name>
    <dbReference type="NCBI Taxonomy" id="449393"/>
    <lineage>
        <taxon>unclassified sequences</taxon>
        <taxon>metagenomes</taxon>
        <taxon>ecological metagenomes</taxon>
    </lineage>
</organism>
<name>A0A6J7A928_9ZZZZ</name>
<feature type="transmembrane region" description="Helical" evidence="1">
    <location>
        <begin position="245"/>
        <end position="270"/>
    </location>
</feature>
<protein>
    <submittedName>
        <fullName evidence="2">Unannotated protein</fullName>
    </submittedName>
</protein>
<dbReference type="AlphaFoldDB" id="A0A6J7A928"/>
<dbReference type="Pfam" id="PF04087">
    <property type="entry name" value="DUF389"/>
    <property type="match status" value="1"/>
</dbReference>
<evidence type="ECO:0000313" key="2">
    <source>
        <dbReference type="EMBL" id="CAB4829285.1"/>
    </source>
</evidence>
<feature type="transmembrane region" description="Helical" evidence="1">
    <location>
        <begin position="220"/>
        <end position="238"/>
    </location>
</feature>
<dbReference type="EMBL" id="CAFABK010000026">
    <property type="protein sequence ID" value="CAB4829285.1"/>
    <property type="molecule type" value="Genomic_DNA"/>
</dbReference>
<dbReference type="PANTHER" id="PTHR20992:SF9">
    <property type="entry name" value="AT15442P-RELATED"/>
    <property type="match status" value="1"/>
</dbReference>
<proteinExistence type="predicted"/>
<feature type="transmembrane region" description="Helical" evidence="1">
    <location>
        <begin position="116"/>
        <end position="134"/>
    </location>
</feature>
<gene>
    <name evidence="2" type="ORF">UFOPK3204_00756</name>
</gene>
<evidence type="ECO:0000256" key="1">
    <source>
        <dbReference type="SAM" id="Phobius"/>
    </source>
</evidence>
<dbReference type="PANTHER" id="PTHR20992">
    <property type="entry name" value="AT15442P-RELATED"/>
    <property type="match status" value="1"/>
</dbReference>
<accession>A0A6J7A928</accession>
<keyword evidence="1" id="KW-0472">Membrane</keyword>
<keyword evidence="1" id="KW-1133">Transmembrane helix</keyword>
<sequence length="320" mass="33673">MLTLRLACPTDLAAAAIAVLEADPTVSSLTIWRGASAKPVGDVIWADIPRESANDLVAKLTEIGVQELGTIQLVPVTTWISRGGLEAERAAPGSSSDAVVWAEVIERAYDDTQLTWTYLTFMTLATLLAAIAIVTDSVVLVIGAMVLGPEFTAIAALGLALIKRRPKLLRQALRTLIIGFAVSIAVVALLALAAREFGFITELDVLKPRPGTAFIYSPNWWSFLVAIVAGAAGVLSLTSSRTSGLVGVFISVTTIPASGNIAIAAVFGLWPEVIGSAAQLGINIAGMALAGWLTLLFQQVVWSRVNAPLAKRARPPQSTH</sequence>